<evidence type="ECO:0000256" key="2">
    <source>
        <dbReference type="ARBA" id="ARBA00022730"/>
    </source>
</evidence>
<evidence type="ECO:0000256" key="3">
    <source>
        <dbReference type="ARBA" id="ARBA00022980"/>
    </source>
</evidence>
<dbReference type="InterPro" id="IPR047863">
    <property type="entry name" value="Ribosomal_uS8_CS"/>
</dbReference>
<dbReference type="EMBL" id="CP058998">
    <property type="protein sequence ID" value="QLJ53007.1"/>
    <property type="molecule type" value="Genomic_DNA"/>
</dbReference>
<dbReference type="AlphaFoldDB" id="A0A7D5XPX6"/>
<evidence type="ECO:0000256" key="1">
    <source>
        <dbReference type="ARBA" id="ARBA00006471"/>
    </source>
</evidence>
<dbReference type="PANTHER" id="PTHR11758">
    <property type="entry name" value="40S RIBOSOMAL PROTEIN S15A"/>
    <property type="match status" value="1"/>
</dbReference>
<evidence type="ECO:0000313" key="7">
    <source>
        <dbReference type="EMBL" id="QLJ53007.1"/>
    </source>
</evidence>
<comment type="subunit">
    <text evidence="5">Part of the 30S ribosomal subunit.</text>
</comment>
<protein>
    <recommendedName>
        <fullName evidence="5">Small ribosomal subunit protein uS8</fullName>
    </recommendedName>
</protein>
<dbReference type="NCBIfam" id="NF003115">
    <property type="entry name" value="PRK04034.1"/>
    <property type="match status" value="1"/>
</dbReference>
<dbReference type="SUPFAM" id="SSF56047">
    <property type="entry name" value="Ribosomal protein S8"/>
    <property type="match status" value="1"/>
</dbReference>
<keyword evidence="2 5" id="KW-0699">rRNA-binding</keyword>
<dbReference type="Proteomes" id="UP000510821">
    <property type="component" value="Chromosome"/>
</dbReference>
<proteinExistence type="inferred from homology"/>
<dbReference type="GO" id="GO:0005840">
    <property type="term" value="C:ribosome"/>
    <property type="evidence" value="ECO:0007669"/>
    <property type="project" value="UniProtKB-KW"/>
</dbReference>
<dbReference type="GO" id="GO:0003735">
    <property type="term" value="F:structural constituent of ribosome"/>
    <property type="evidence" value="ECO:0007669"/>
    <property type="project" value="InterPro"/>
</dbReference>
<dbReference type="KEGG" id="flt:Sv326_0832"/>
<keyword evidence="5" id="KW-0694">RNA-binding</keyword>
<dbReference type="Gene3D" id="3.30.1490.10">
    <property type="match status" value="1"/>
</dbReference>
<dbReference type="GO" id="GO:0019843">
    <property type="term" value="F:rRNA binding"/>
    <property type="evidence" value="ECO:0007669"/>
    <property type="project" value="UniProtKB-UniRule"/>
</dbReference>
<comment type="similarity">
    <text evidence="1 5 6">Belongs to the universal ribosomal protein uS8 family.</text>
</comment>
<dbReference type="PROSITE" id="PS00053">
    <property type="entry name" value="RIBOSOMAL_S8"/>
    <property type="match status" value="1"/>
</dbReference>
<reference evidence="8" key="1">
    <citation type="submission" date="2020-07" db="EMBL/GenBank/DDBJ databases">
        <title>Metabolic diversity and evolutionary history of the archaeal phylum ###Micrarchaeota### uncovered from a freshwater lake metagenome.</title>
        <authorList>
            <person name="Kadnikov V.V."/>
            <person name="Savvichev A.S."/>
            <person name="Mardanov A.V."/>
            <person name="Beletsky A.V."/>
            <person name="Chupakov A.V."/>
            <person name="Kokryatskaya N.M."/>
            <person name="Pimenov N.V."/>
            <person name="Ravin N.V."/>
        </authorList>
    </citation>
    <scope>NUCLEOTIDE SEQUENCE [LARGE SCALE GENOMIC DNA]</scope>
</reference>
<keyword evidence="4 5" id="KW-0687">Ribonucleoprotein</keyword>
<gene>
    <name evidence="5" type="primary">rps8</name>
    <name evidence="7" type="ORF">Sv326_0832</name>
</gene>
<evidence type="ECO:0000313" key="8">
    <source>
        <dbReference type="Proteomes" id="UP000510821"/>
    </source>
</evidence>
<dbReference type="InterPro" id="IPR035987">
    <property type="entry name" value="Ribosomal_uS8_sf"/>
</dbReference>
<evidence type="ECO:0000256" key="6">
    <source>
        <dbReference type="RuleBase" id="RU003660"/>
    </source>
</evidence>
<dbReference type="InterPro" id="IPR000630">
    <property type="entry name" value="Ribosomal_uS8"/>
</dbReference>
<sequence length="129" mass="14451">MTNDPLADAVNTIKTHEMLGRSSCVITPASKLIKEVLMIFQQHKYIGEFEYVDDGKSGSFKVQLNGNINDCKVIKPRFAVKKDEWAKWEQRYVPGPDFGILVVSTPQGLMTNADARGKKIGGRLVAYIY</sequence>
<dbReference type="GO" id="GO:1990904">
    <property type="term" value="C:ribonucleoprotein complex"/>
    <property type="evidence" value="ECO:0007669"/>
    <property type="project" value="UniProtKB-KW"/>
</dbReference>
<accession>A0A7D5XPX6</accession>
<dbReference type="Gene3D" id="3.30.1370.30">
    <property type="match status" value="1"/>
</dbReference>
<keyword evidence="3 5" id="KW-0689">Ribosomal protein</keyword>
<dbReference type="HAMAP" id="MF_01302_A">
    <property type="entry name" value="Ribosomal_uS8_A"/>
    <property type="match status" value="1"/>
</dbReference>
<evidence type="ECO:0000256" key="5">
    <source>
        <dbReference type="HAMAP-Rule" id="MF_01302"/>
    </source>
</evidence>
<organism evidence="7 8">
    <name type="scientific">Fermentimicrarchaeum limneticum</name>
    <dbReference type="NCBI Taxonomy" id="2795018"/>
    <lineage>
        <taxon>Archaea</taxon>
        <taxon>Candidatus Micrarchaeota</taxon>
        <taxon>Candidatus Fermentimicrarchaeales</taxon>
        <taxon>Candidatus Fermentimicrarchaeaceae</taxon>
        <taxon>Candidatus Fermentimicrarchaeum</taxon>
    </lineage>
</organism>
<name>A0A7D5XPX6_FERL1</name>
<dbReference type="Pfam" id="PF00410">
    <property type="entry name" value="Ribosomal_S8"/>
    <property type="match status" value="1"/>
</dbReference>
<evidence type="ECO:0000256" key="4">
    <source>
        <dbReference type="ARBA" id="ARBA00023274"/>
    </source>
</evidence>
<dbReference type="GO" id="GO:0006412">
    <property type="term" value="P:translation"/>
    <property type="evidence" value="ECO:0007669"/>
    <property type="project" value="UniProtKB-UniRule"/>
</dbReference>
<comment type="function">
    <text evidence="5">One of the primary rRNA binding proteins, it binds directly to 16S rRNA central domain where it helps coordinate assembly of the platform of the 30S subunit.</text>
</comment>